<accession>A0AAN6Q460</accession>
<gene>
    <name evidence="1" type="ORF">N658DRAFT_306613</name>
</gene>
<evidence type="ECO:0000313" key="2">
    <source>
        <dbReference type="Proteomes" id="UP001305647"/>
    </source>
</evidence>
<reference evidence="1" key="2">
    <citation type="submission" date="2023-05" db="EMBL/GenBank/DDBJ databases">
        <authorList>
            <consortium name="Lawrence Berkeley National Laboratory"/>
            <person name="Steindorff A."/>
            <person name="Hensen N."/>
            <person name="Bonometti L."/>
            <person name="Westerberg I."/>
            <person name="Brannstrom I.O."/>
            <person name="Guillou S."/>
            <person name="Cros-Aarteil S."/>
            <person name="Calhoun S."/>
            <person name="Haridas S."/>
            <person name="Kuo A."/>
            <person name="Mondo S."/>
            <person name="Pangilinan J."/>
            <person name="Riley R."/>
            <person name="Labutti K."/>
            <person name="Andreopoulos B."/>
            <person name="Lipzen A."/>
            <person name="Chen C."/>
            <person name="Yanf M."/>
            <person name="Daum C."/>
            <person name="Ng V."/>
            <person name="Clum A."/>
            <person name="Ohm R."/>
            <person name="Martin F."/>
            <person name="Silar P."/>
            <person name="Natvig D."/>
            <person name="Lalanne C."/>
            <person name="Gautier V."/>
            <person name="Ament-Velasquez S.L."/>
            <person name="Kruys A."/>
            <person name="Hutchinson M.I."/>
            <person name="Powell A.J."/>
            <person name="Barry K."/>
            <person name="Miller A.N."/>
            <person name="Grigoriev I.V."/>
            <person name="Debuchy R."/>
            <person name="Gladieux P."/>
            <person name="Thoren M.H."/>
            <person name="Johannesson H."/>
        </authorList>
    </citation>
    <scope>NUCLEOTIDE SEQUENCE</scope>
    <source>
        <strain evidence="1">CBS 757.83</strain>
    </source>
</reference>
<reference evidence="1" key="1">
    <citation type="journal article" date="2023" name="Mol. Phylogenet. Evol.">
        <title>Genome-scale phylogeny and comparative genomics of the fungal order Sordariales.</title>
        <authorList>
            <person name="Hensen N."/>
            <person name="Bonometti L."/>
            <person name="Westerberg I."/>
            <person name="Brannstrom I.O."/>
            <person name="Guillou S."/>
            <person name="Cros-Aarteil S."/>
            <person name="Calhoun S."/>
            <person name="Haridas S."/>
            <person name="Kuo A."/>
            <person name="Mondo S."/>
            <person name="Pangilinan J."/>
            <person name="Riley R."/>
            <person name="LaButti K."/>
            <person name="Andreopoulos B."/>
            <person name="Lipzen A."/>
            <person name="Chen C."/>
            <person name="Yan M."/>
            <person name="Daum C."/>
            <person name="Ng V."/>
            <person name="Clum A."/>
            <person name="Steindorff A."/>
            <person name="Ohm R.A."/>
            <person name="Martin F."/>
            <person name="Silar P."/>
            <person name="Natvig D.O."/>
            <person name="Lalanne C."/>
            <person name="Gautier V."/>
            <person name="Ament-Velasquez S.L."/>
            <person name="Kruys A."/>
            <person name="Hutchinson M.I."/>
            <person name="Powell A.J."/>
            <person name="Barry K."/>
            <person name="Miller A.N."/>
            <person name="Grigoriev I.V."/>
            <person name="Debuchy R."/>
            <person name="Gladieux P."/>
            <person name="Hiltunen Thoren M."/>
            <person name="Johannesson H."/>
        </authorList>
    </citation>
    <scope>NUCLEOTIDE SEQUENCE</scope>
    <source>
        <strain evidence="1">CBS 757.83</strain>
    </source>
</reference>
<dbReference type="EMBL" id="MU863629">
    <property type="protein sequence ID" value="KAK4103245.1"/>
    <property type="molecule type" value="Genomic_DNA"/>
</dbReference>
<dbReference type="Proteomes" id="UP001305647">
    <property type="component" value="Unassembled WGS sequence"/>
</dbReference>
<organism evidence="1 2">
    <name type="scientific">Parathielavia hyrcaniae</name>
    <dbReference type="NCBI Taxonomy" id="113614"/>
    <lineage>
        <taxon>Eukaryota</taxon>
        <taxon>Fungi</taxon>
        <taxon>Dikarya</taxon>
        <taxon>Ascomycota</taxon>
        <taxon>Pezizomycotina</taxon>
        <taxon>Sordariomycetes</taxon>
        <taxon>Sordariomycetidae</taxon>
        <taxon>Sordariales</taxon>
        <taxon>Chaetomiaceae</taxon>
        <taxon>Parathielavia</taxon>
    </lineage>
</organism>
<comment type="caution">
    <text evidence="1">The sequence shown here is derived from an EMBL/GenBank/DDBJ whole genome shotgun (WGS) entry which is preliminary data.</text>
</comment>
<sequence length="56" mass="6416">MQQDYHQDGGTALSIFVTIIFRSPSPTEYAVFSVVLYPQFQKFIAYMGVGWERVVP</sequence>
<keyword evidence="2" id="KW-1185">Reference proteome</keyword>
<evidence type="ECO:0000313" key="1">
    <source>
        <dbReference type="EMBL" id="KAK4103245.1"/>
    </source>
</evidence>
<proteinExistence type="predicted"/>
<name>A0AAN6Q460_9PEZI</name>
<protein>
    <submittedName>
        <fullName evidence="1">Uncharacterized protein</fullName>
    </submittedName>
</protein>
<dbReference type="AlphaFoldDB" id="A0AAN6Q460"/>